<proteinExistence type="inferred from homology"/>
<evidence type="ECO:0000313" key="3">
    <source>
        <dbReference type="EMBL" id="MCM0621679.1"/>
    </source>
</evidence>
<accession>A0A9X2D9S8</accession>
<keyword evidence="4" id="KW-1185">Reference proteome</keyword>
<comment type="similarity">
    <text evidence="1">Belongs to the AHA1 family.</text>
</comment>
<dbReference type="AlphaFoldDB" id="A0A9X2D9S8"/>
<feature type="domain" description="Activator of Hsp90 ATPase homologue 1/2-like C-terminal" evidence="2">
    <location>
        <begin position="18"/>
        <end position="159"/>
    </location>
</feature>
<comment type="caution">
    <text evidence="3">The sequence shown here is derived from an EMBL/GenBank/DDBJ whole genome shotgun (WGS) entry which is preliminary data.</text>
</comment>
<dbReference type="CDD" id="cd07814">
    <property type="entry name" value="SRPBCC_CalC_Aha1-like"/>
    <property type="match status" value="1"/>
</dbReference>
<organism evidence="3 4">
    <name type="scientific">Nocardioides bruguierae</name>
    <dbReference type="NCBI Taxonomy" id="2945102"/>
    <lineage>
        <taxon>Bacteria</taxon>
        <taxon>Bacillati</taxon>
        <taxon>Actinomycetota</taxon>
        <taxon>Actinomycetes</taxon>
        <taxon>Propionibacteriales</taxon>
        <taxon>Nocardioidaceae</taxon>
        <taxon>Nocardioides</taxon>
    </lineage>
</organism>
<dbReference type="Proteomes" id="UP001139485">
    <property type="component" value="Unassembled WGS sequence"/>
</dbReference>
<evidence type="ECO:0000313" key="4">
    <source>
        <dbReference type="Proteomes" id="UP001139485"/>
    </source>
</evidence>
<dbReference type="InterPro" id="IPR023393">
    <property type="entry name" value="START-like_dom_sf"/>
</dbReference>
<dbReference type="Gene3D" id="3.30.530.20">
    <property type="match status" value="1"/>
</dbReference>
<reference evidence="3" key="1">
    <citation type="submission" date="2022-05" db="EMBL/GenBank/DDBJ databases">
        <authorList>
            <person name="Tuo L."/>
        </authorList>
    </citation>
    <scope>NUCLEOTIDE SEQUENCE</scope>
    <source>
        <strain evidence="3">BSK12Z-4</strain>
    </source>
</reference>
<dbReference type="InterPro" id="IPR013538">
    <property type="entry name" value="ASHA1/2-like_C"/>
</dbReference>
<dbReference type="RefSeq" id="WP_250828044.1">
    <property type="nucleotide sequence ID" value="NZ_JAMOIL010000022.1"/>
</dbReference>
<dbReference type="SUPFAM" id="SSF55961">
    <property type="entry name" value="Bet v1-like"/>
    <property type="match status" value="1"/>
</dbReference>
<sequence length="165" mass="18148">MPVLKKQKTFTLERTYGAAPAAVWRAWTEPDLLARWWGPEKTLVPECRVDCRVGGEIAIVMEAGPGMGKYAGTRWPMVGTFTEVDEPQRLVWSAESWTDGTREDTLIEHVNTVTMTEQDGGTHVRLDVVISSIGPKARMAAFGMKWGYKSQLGRLEGVLAPAAAG</sequence>
<name>A0A9X2D9S8_9ACTN</name>
<evidence type="ECO:0000256" key="1">
    <source>
        <dbReference type="ARBA" id="ARBA00006817"/>
    </source>
</evidence>
<dbReference type="EMBL" id="JAMOIL010000022">
    <property type="protein sequence ID" value="MCM0621679.1"/>
    <property type="molecule type" value="Genomic_DNA"/>
</dbReference>
<dbReference type="Pfam" id="PF08327">
    <property type="entry name" value="AHSA1"/>
    <property type="match status" value="1"/>
</dbReference>
<evidence type="ECO:0000259" key="2">
    <source>
        <dbReference type="Pfam" id="PF08327"/>
    </source>
</evidence>
<protein>
    <submittedName>
        <fullName evidence="3">SRPBCC domain-containing protein</fullName>
    </submittedName>
</protein>
<gene>
    <name evidence="3" type="ORF">M8330_15400</name>
</gene>